<gene>
    <name evidence="3" type="ORF">MRATA1EN1_LOCUS21349</name>
</gene>
<keyword evidence="4" id="KW-1185">Reference proteome</keyword>
<organism evidence="3 4">
    <name type="scientific">Rangifer tarandus platyrhynchus</name>
    <name type="common">Svalbard reindeer</name>
    <dbReference type="NCBI Taxonomy" id="3082113"/>
    <lineage>
        <taxon>Eukaryota</taxon>
        <taxon>Metazoa</taxon>
        <taxon>Chordata</taxon>
        <taxon>Craniata</taxon>
        <taxon>Vertebrata</taxon>
        <taxon>Euteleostomi</taxon>
        <taxon>Mammalia</taxon>
        <taxon>Eutheria</taxon>
        <taxon>Laurasiatheria</taxon>
        <taxon>Artiodactyla</taxon>
        <taxon>Ruminantia</taxon>
        <taxon>Pecora</taxon>
        <taxon>Cervidae</taxon>
        <taxon>Odocoileinae</taxon>
        <taxon>Rangifer</taxon>
    </lineage>
</organism>
<feature type="region of interest" description="Disordered" evidence="1">
    <location>
        <begin position="27"/>
        <end position="91"/>
    </location>
</feature>
<evidence type="ECO:0000313" key="3">
    <source>
        <dbReference type="EMBL" id="CAI9172387.1"/>
    </source>
</evidence>
<feature type="compositionally biased region" description="Gly residues" evidence="1">
    <location>
        <begin position="61"/>
        <end position="71"/>
    </location>
</feature>
<protein>
    <submittedName>
        <fullName evidence="3">Uncharacterized protein</fullName>
    </submittedName>
</protein>
<feature type="signal peptide" evidence="2">
    <location>
        <begin position="1"/>
        <end position="26"/>
    </location>
</feature>
<evidence type="ECO:0000313" key="4">
    <source>
        <dbReference type="Proteomes" id="UP001176941"/>
    </source>
</evidence>
<accession>A0ABN8ZEQ3</accession>
<name>A0ABN8ZEQ3_RANTA</name>
<dbReference type="Proteomes" id="UP001176941">
    <property type="component" value="Chromosome 32"/>
</dbReference>
<sequence>MCSGVPGVFALLSGDLLATWTGSTRGPNVECKGLLPRDPSGQALGPSPSSLPRPQSPTGSTGRGGGGGWPGSGVQSGSRPLQVPKLSLQGSPHVAHLPAKWHLLPGVLAVPHLQASPLPTPPPQRLKLRVPEGRSL</sequence>
<keyword evidence="2" id="KW-0732">Signal</keyword>
<evidence type="ECO:0000256" key="2">
    <source>
        <dbReference type="SAM" id="SignalP"/>
    </source>
</evidence>
<reference evidence="3" key="1">
    <citation type="submission" date="2023-04" db="EMBL/GenBank/DDBJ databases">
        <authorList>
            <consortium name="ELIXIR-Norway"/>
        </authorList>
    </citation>
    <scope>NUCLEOTIDE SEQUENCE [LARGE SCALE GENOMIC DNA]</scope>
</reference>
<feature type="region of interest" description="Disordered" evidence="1">
    <location>
        <begin position="114"/>
        <end position="136"/>
    </location>
</feature>
<feature type="chain" id="PRO_5045314678" evidence="2">
    <location>
        <begin position="27"/>
        <end position="136"/>
    </location>
</feature>
<dbReference type="EMBL" id="OX459968">
    <property type="protein sequence ID" value="CAI9172387.1"/>
    <property type="molecule type" value="Genomic_DNA"/>
</dbReference>
<proteinExistence type="predicted"/>
<evidence type="ECO:0000256" key="1">
    <source>
        <dbReference type="SAM" id="MobiDB-lite"/>
    </source>
</evidence>